<reference evidence="2 3" key="1">
    <citation type="submission" date="2024-04" db="EMBL/GenBank/DDBJ databases">
        <title>Isolation of an actinomycete strain from pig manure.</title>
        <authorList>
            <person name="Gong T."/>
            <person name="Yu Z."/>
            <person name="An M."/>
            <person name="Wei C."/>
            <person name="Yang W."/>
            <person name="Liu L."/>
        </authorList>
    </citation>
    <scope>NUCLEOTIDE SEQUENCE [LARGE SCALE GENOMIC DNA]</scope>
    <source>
        <strain evidence="2 3">ZF39</strain>
    </source>
</reference>
<protein>
    <submittedName>
        <fullName evidence="2">HAD family acid phosphatase</fullName>
    </submittedName>
</protein>
<name>A0ABZ3FLY1_9ACTN</name>
<evidence type="ECO:0000256" key="1">
    <source>
        <dbReference type="ARBA" id="ARBA00022729"/>
    </source>
</evidence>
<dbReference type="SUPFAM" id="SSF56784">
    <property type="entry name" value="HAD-like"/>
    <property type="match status" value="1"/>
</dbReference>
<gene>
    <name evidence="2" type="ORF">AADG42_00420</name>
</gene>
<evidence type="ECO:0000313" key="2">
    <source>
        <dbReference type="EMBL" id="XAN05830.1"/>
    </source>
</evidence>
<evidence type="ECO:0000313" key="3">
    <source>
        <dbReference type="Proteomes" id="UP001442841"/>
    </source>
</evidence>
<dbReference type="EMBL" id="CP154795">
    <property type="protein sequence ID" value="XAN05830.1"/>
    <property type="molecule type" value="Genomic_DNA"/>
</dbReference>
<dbReference type="RefSeq" id="WP_425307263.1">
    <property type="nucleotide sequence ID" value="NZ_CP154795.1"/>
</dbReference>
<dbReference type="Proteomes" id="UP001442841">
    <property type="component" value="Chromosome"/>
</dbReference>
<dbReference type="InterPro" id="IPR036412">
    <property type="entry name" value="HAD-like_sf"/>
</dbReference>
<keyword evidence="3" id="KW-1185">Reference proteome</keyword>
<dbReference type="Gene3D" id="3.40.50.1000">
    <property type="entry name" value="HAD superfamily/HAD-like"/>
    <property type="match status" value="1"/>
</dbReference>
<sequence>MTEPILRPLAVFDLDGTLTDTRHRQRFVETKPKQWDRFFAGAADDGVHAEGRAALEAAVEAGCEIVYLTGRPQRLRRATEQWLRDHGFPEATLIVRRDGDRRSAVVFKIRELAKLAEGRQVAVFVDDDPDVIAAVRGRSDLVAEAVLADWQPRVVSTPQEQDQLPGVN</sequence>
<dbReference type="Pfam" id="PF03767">
    <property type="entry name" value="Acid_phosphat_B"/>
    <property type="match status" value="1"/>
</dbReference>
<accession>A0ABZ3FLY1</accession>
<keyword evidence="1" id="KW-0732">Signal</keyword>
<organism evidence="2 3">
    <name type="scientific">Ammonicoccus fulvus</name>
    <dbReference type="NCBI Taxonomy" id="3138240"/>
    <lineage>
        <taxon>Bacteria</taxon>
        <taxon>Bacillati</taxon>
        <taxon>Actinomycetota</taxon>
        <taxon>Actinomycetes</taxon>
        <taxon>Propionibacteriales</taxon>
        <taxon>Propionibacteriaceae</taxon>
        <taxon>Ammonicoccus</taxon>
    </lineage>
</organism>
<dbReference type="InterPro" id="IPR023214">
    <property type="entry name" value="HAD_sf"/>
</dbReference>
<dbReference type="InterPro" id="IPR005519">
    <property type="entry name" value="Acid_phosphat_B-like"/>
</dbReference>
<proteinExistence type="predicted"/>